<feature type="domain" description="CusB-like beta-barrel" evidence="5">
    <location>
        <begin position="250"/>
        <end position="320"/>
    </location>
</feature>
<comment type="caution">
    <text evidence="8">The sequence shown here is derived from an EMBL/GenBank/DDBJ whole genome shotgun (WGS) entry which is preliminary data.</text>
</comment>
<dbReference type="Gene3D" id="1.10.287.470">
    <property type="entry name" value="Helix hairpin bin"/>
    <property type="match status" value="1"/>
</dbReference>
<proteinExistence type="inferred from homology"/>
<name>A0ABS4SP57_9PROT</name>
<dbReference type="Gene3D" id="2.40.420.20">
    <property type="match status" value="1"/>
</dbReference>
<evidence type="ECO:0000256" key="3">
    <source>
        <dbReference type="SAM" id="MobiDB-lite"/>
    </source>
</evidence>
<evidence type="ECO:0000256" key="2">
    <source>
        <dbReference type="SAM" id="Coils"/>
    </source>
</evidence>
<dbReference type="InterPro" id="IPR058627">
    <property type="entry name" value="MdtA-like_C"/>
</dbReference>
<dbReference type="PANTHER" id="PTHR30469:SF33">
    <property type="entry name" value="SLR1207 PROTEIN"/>
    <property type="match status" value="1"/>
</dbReference>
<feature type="domain" description="Multidrug resistance protein MdtA-like C-terminal permuted SH3" evidence="6">
    <location>
        <begin position="327"/>
        <end position="387"/>
    </location>
</feature>
<dbReference type="SUPFAM" id="SSF111369">
    <property type="entry name" value="HlyD-like secretion proteins"/>
    <property type="match status" value="1"/>
</dbReference>
<feature type="region of interest" description="Disordered" evidence="3">
    <location>
        <begin position="1"/>
        <end position="55"/>
    </location>
</feature>
<feature type="transmembrane region" description="Helical" evidence="4">
    <location>
        <begin position="67"/>
        <end position="86"/>
    </location>
</feature>
<dbReference type="InterPro" id="IPR006143">
    <property type="entry name" value="RND_pump_MFP"/>
</dbReference>
<dbReference type="PANTHER" id="PTHR30469">
    <property type="entry name" value="MULTIDRUG RESISTANCE PROTEIN MDTA"/>
    <property type="match status" value="1"/>
</dbReference>
<evidence type="ECO:0000259" key="6">
    <source>
        <dbReference type="Pfam" id="PF25967"/>
    </source>
</evidence>
<keyword evidence="2" id="KW-0175">Coiled coil</keyword>
<evidence type="ECO:0000313" key="8">
    <source>
        <dbReference type="EMBL" id="MBP2293722.1"/>
    </source>
</evidence>
<dbReference type="EMBL" id="JAGINP010000012">
    <property type="protein sequence ID" value="MBP2293722.1"/>
    <property type="molecule type" value="Genomic_DNA"/>
</dbReference>
<reference evidence="8 9" key="1">
    <citation type="submission" date="2021-03" db="EMBL/GenBank/DDBJ databases">
        <title>Genomic Encyclopedia of Type Strains, Phase III (KMG-III): the genomes of soil and plant-associated and newly described type strains.</title>
        <authorList>
            <person name="Whitman W."/>
        </authorList>
    </citation>
    <scope>NUCLEOTIDE SEQUENCE [LARGE SCALE GENOMIC DNA]</scope>
    <source>
        <strain evidence="8 9">IMMIB AFH-6</strain>
    </source>
</reference>
<dbReference type="InterPro" id="IPR058647">
    <property type="entry name" value="BSH_CzcB-like"/>
</dbReference>
<organism evidence="8 9">
    <name type="scientific">Azospirillum rugosum</name>
    <dbReference type="NCBI Taxonomy" id="416170"/>
    <lineage>
        <taxon>Bacteria</taxon>
        <taxon>Pseudomonadati</taxon>
        <taxon>Pseudomonadota</taxon>
        <taxon>Alphaproteobacteria</taxon>
        <taxon>Rhodospirillales</taxon>
        <taxon>Azospirillaceae</taxon>
        <taxon>Azospirillum</taxon>
    </lineage>
</organism>
<keyword evidence="9" id="KW-1185">Reference proteome</keyword>
<evidence type="ECO:0000259" key="7">
    <source>
        <dbReference type="Pfam" id="PF25973"/>
    </source>
</evidence>
<dbReference type="NCBIfam" id="TIGR01730">
    <property type="entry name" value="RND_mfp"/>
    <property type="match status" value="1"/>
</dbReference>
<evidence type="ECO:0000259" key="5">
    <source>
        <dbReference type="Pfam" id="PF25954"/>
    </source>
</evidence>
<dbReference type="Pfam" id="PF25973">
    <property type="entry name" value="BSH_CzcB"/>
    <property type="match status" value="1"/>
</dbReference>
<keyword evidence="4" id="KW-0472">Membrane</keyword>
<accession>A0ABS4SP57</accession>
<keyword evidence="4" id="KW-0812">Transmembrane</keyword>
<comment type="similarity">
    <text evidence="1">Belongs to the membrane fusion protein (MFP) (TC 8.A.1) family.</text>
</comment>
<dbReference type="Gene3D" id="2.40.50.100">
    <property type="match status" value="1"/>
</dbReference>
<feature type="coiled-coil region" evidence="2">
    <location>
        <begin position="157"/>
        <end position="215"/>
    </location>
</feature>
<dbReference type="RefSeq" id="WP_209767645.1">
    <property type="nucleotide sequence ID" value="NZ_JAGINP010000012.1"/>
</dbReference>
<evidence type="ECO:0000313" key="9">
    <source>
        <dbReference type="Proteomes" id="UP000781958"/>
    </source>
</evidence>
<protein>
    <submittedName>
        <fullName evidence="8">RND family efflux transporter MFP subunit</fullName>
    </submittedName>
</protein>
<dbReference type="Gene3D" id="2.40.30.170">
    <property type="match status" value="1"/>
</dbReference>
<sequence>MTKPDEAEPRPTTPDPAPESKDGARADQTLSNPAAPGLPVPVAERPLVPRPPVPAVPRPSLWRRLRVPLVVVLLAAALGAAALWWAGRAPLVGVTGVERGPAIEAVYATGTVESLNTVRVGPPVGGRVATVLVDDGDRVTAGQRMATLDPRQLEQRLQNAEVRLRLARTEATRVETLLARGVTTVEARDKAVAERQQAEADVALARRMLDDLIVNAPIDGVVLRRQVEAGESVAANAVLFTVADPTRLRVVADVDERDIPRVHIGSRIAARAEAFPGDVFQAAVTNIRAESDSQTRTYRIEATLPPGSPLYIGMTLDVNVIVAERRDALLVPAGAVQREPPRGGRPGQAHVWTVGPDGRVKRVPVTLGAEGPARVEVTEGIGPDDRLLEAPPASLAEGDRVRVRP</sequence>
<evidence type="ECO:0000256" key="4">
    <source>
        <dbReference type="SAM" id="Phobius"/>
    </source>
</evidence>
<dbReference type="Pfam" id="PF25967">
    <property type="entry name" value="RND-MFP_C"/>
    <property type="match status" value="1"/>
</dbReference>
<feature type="domain" description="CzcB-like barrel-sandwich hybrid" evidence="7">
    <location>
        <begin position="117"/>
        <end position="244"/>
    </location>
</feature>
<dbReference type="InterPro" id="IPR058792">
    <property type="entry name" value="Beta-barrel_RND_2"/>
</dbReference>
<dbReference type="Pfam" id="PF25954">
    <property type="entry name" value="Beta-barrel_RND_2"/>
    <property type="match status" value="1"/>
</dbReference>
<keyword evidence="4" id="KW-1133">Transmembrane helix</keyword>
<feature type="region of interest" description="Disordered" evidence="3">
    <location>
        <begin position="374"/>
        <end position="405"/>
    </location>
</feature>
<dbReference type="Proteomes" id="UP000781958">
    <property type="component" value="Unassembled WGS sequence"/>
</dbReference>
<gene>
    <name evidence="8" type="ORF">J2851_003506</name>
</gene>
<evidence type="ECO:0000256" key="1">
    <source>
        <dbReference type="ARBA" id="ARBA00009477"/>
    </source>
</evidence>